<dbReference type="EMBL" id="KN838563">
    <property type="protein sequence ID" value="KIK05095.1"/>
    <property type="molecule type" value="Genomic_DNA"/>
</dbReference>
<name>A0A0C9WZ79_9AGAR</name>
<dbReference type="STRING" id="1095629.A0A0C9WZ79"/>
<protein>
    <submittedName>
        <fullName evidence="1">Uncharacterized protein</fullName>
    </submittedName>
</protein>
<organism evidence="1 2">
    <name type="scientific">Laccaria amethystina LaAM-08-1</name>
    <dbReference type="NCBI Taxonomy" id="1095629"/>
    <lineage>
        <taxon>Eukaryota</taxon>
        <taxon>Fungi</taxon>
        <taxon>Dikarya</taxon>
        <taxon>Basidiomycota</taxon>
        <taxon>Agaricomycotina</taxon>
        <taxon>Agaricomycetes</taxon>
        <taxon>Agaricomycetidae</taxon>
        <taxon>Agaricales</taxon>
        <taxon>Agaricineae</taxon>
        <taxon>Hydnangiaceae</taxon>
        <taxon>Laccaria</taxon>
    </lineage>
</organism>
<dbReference type="Proteomes" id="UP000054477">
    <property type="component" value="Unassembled WGS sequence"/>
</dbReference>
<evidence type="ECO:0000313" key="2">
    <source>
        <dbReference type="Proteomes" id="UP000054477"/>
    </source>
</evidence>
<reference evidence="1 2" key="1">
    <citation type="submission" date="2014-04" db="EMBL/GenBank/DDBJ databases">
        <authorList>
            <consortium name="DOE Joint Genome Institute"/>
            <person name="Kuo A."/>
            <person name="Kohler A."/>
            <person name="Nagy L.G."/>
            <person name="Floudas D."/>
            <person name="Copeland A."/>
            <person name="Barry K.W."/>
            <person name="Cichocki N."/>
            <person name="Veneault-Fourrey C."/>
            <person name="LaButti K."/>
            <person name="Lindquist E.A."/>
            <person name="Lipzen A."/>
            <person name="Lundell T."/>
            <person name="Morin E."/>
            <person name="Murat C."/>
            <person name="Sun H."/>
            <person name="Tunlid A."/>
            <person name="Henrissat B."/>
            <person name="Grigoriev I.V."/>
            <person name="Hibbett D.S."/>
            <person name="Martin F."/>
            <person name="Nordberg H.P."/>
            <person name="Cantor M.N."/>
            <person name="Hua S.X."/>
        </authorList>
    </citation>
    <scope>NUCLEOTIDE SEQUENCE [LARGE SCALE GENOMIC DNA]</scope>
    <source>
        <strain evidence="1 2">LaAM-08-1</strain>
    </source>
</reference>
<dbReference type="OrthoDB" id="2992574at2759"/>
<dbReference type="HOGENOM" id="CLU_2158823_0_0_1"/>
<evidence type="ECO:0000313" key="1">
    <source>
        <dbReference type="EMBL" id="KIK05095.1"/>
    </source>
</evidence>
<gene>
    <name evidence="1" type="ORF">K443DRAFT_120688</name>
</gene>
<reference evidence="2" key="2">
    <citation type="submission" date="2015-01" db="EMBL/GenBank/DDBJ databases">
        <title>Evolutionary Origins and Diversification of the Mycorrhizal Mutualists.</title>
        <authorList>
            <consortium name="DOE Joint Genome Institute"/>
            <consortium name="Mycorrhizal Genomics Consortium"/>
            <person name="Kohler A."/>
            <person name="Kuo A."/>
            <person name="Nagy L.G."/>
            <person name="Floudas D."/>
            <person name="Copeland A."/>
            <person name="Barry K.W."/>
            <person name="Cichocki N."/>
            <person name="Veneault-Fourrey C."/>
            <person name="LaButti K."/>
            <person name="Lindquist E.A."/>
            <person name="Lipzen A."/>
            <person name="Lundell T."/>
            <person name="Morin E."/>
            <person name="Murat C."/>
            <person name="Riley R."/>
            <person name="Ohm R."/>
            <person name="Sun H."/>
            <person name="Tunlid A."/>
            <person name="Henrissat B."/>
            <person name="Grigoriev I.V."/>
            <person name="Hibbett D.S."/>
            <person name="Martin F."/>
        </authorList>
    </citation>
    <scope>NUCLEOTIDE SEQUENCE [LARGE SCALE GENOMIC DNA]</scope>
    <source>
        <strain evidence="2">LaAM-08-1</strain>
    </source>
</reference>
<dbReference type="AlphaFoldDB" id="A0A0C9WZ79"/>
<accession>A0A0C9WZ79</accession>
<proteinExistence type="predicted"/>
<keyword evidence="2" id="KW-1185">Reference proteome</keyword>
<sequence length="111" mass="12061">MDICESDLGDCCGMSFPKKSSQGLCVKCSKLVTLEDGSLQYEQWKAYGQCESCGIAYKNLSTSKCGRCATSGMPSMPGDNTAEINHSAIEASCETRQNNPSTVLLFIWQLE</sequence>